<dbReference type="GO" id="GO:0043122">
    <property type="term" value="P:regulation of canonical NF-kappaB signal transduction"/>
    <property type="evidence" value="ECO:0007669"/>
    <property type="project" value="TreeGrafter"/>
</dbReference>
<dbReference type="InterPro" id="IPR012227">
    <property type="entry name" value="TNF_rcpt-assoc_TRAF_met"/>
</dbReference>
<dbReference type="Pfam" id="PF21355">
    <property type="entry name" value="TRAF-mep_MATH"/>
    <property type="match status" value="1"/>
</dbReference>
<dbReference type="Pfam" id="PF02176">
    <property type="entry name" value="zf-TRAF"/>
    <property type="match status" value="1"/>
</dbReference>
<feature type="coiled-coil region" evidence="13">
    <location>
        <begin position="292"/>
        <end position="319"/>
    </location>
</feature>
<reference evidence="18" key="2">
    <citation type="submission" date="2025-09" db="UniProtKB">
        <authorList>
            <consortium name="Ensembl"/>
        </authorList>
    </citation>
    <scope>IDENTIFICATION</scope>
</reference>
<keyword evidence="3" id="KW-1017">Isopeptide bond</keyword>
<evidence type="ECO:0000256" key="14">
    <source>
        <dbReference type="SAM" id="SignalP"/>
    </source>
</evidence>
<feature type="zinc finger region" description="TRAF-type" evidence="12">
    <location>
        <begin position="170"/>
        <end position="223"/>
    </location>
</feature>
<evidence type="ECO:0000313" key="19">
    <source>
        <dbReference type="Proteomes" id="UP000694427"/>
    </source>
</evidence>
<evidence type="ECO:0000259" key="16">
    <source>
        <dbReference type="PROSITE" id="PS50144"/>
    </source>
</evidence>
<evidence type="ECO:0000256" key="1">
    <source>
        <dbReference type="ARBA" id="ARBA00004496"/>
    </source>
</evidence>
<keyword evidence="7 12" id="KW-0863">Zinc-finger</keyword>
<dbReference type="SMART" id="SM00184">
    <property type="entry name" value="RING"/>
    <property type="match status" value="1"/>
</dbReference>
<keyword evidence="9" id="KW-0832">Ubl conjugation</keyword>
<dbReference type="GO" id="GO:0005737">
    <property type="term" value="C:cytoplasm"/>
    <property type="evidence" value="ECO:0007669"/>
    <property type="project" value="UniProtKB-SubCell"/>
</dbReference>
<dbReference type="GO" id="GO:0006915">
    <property type="term" value="P:apoptotic process"/>
    <property type="evidence" value="ECO:0007669"/>
    <property type="project" value="UniProtKB-KW"/>
</dbReference>
<dbReference type="InterPro" id="IPR018957">
    <property type="entry name" value="Znf_C3HC4_RING-type"/>
</dbReference>
<accession>A0A8C1RC37</accession>
<dbReference type="PROSITE" id="PS50089">
    <property type="entry name" value="ZF_RING_2"/>
    <property type="match status" value="1"/>
</dbReference>
<dbReference type="FunFam" id="3.30.40.10:FF:001429">
    <property type="entry name" value="Tnf receptor-associated factor 5"/>
    <property type="match status" value="1"/>
</dbReference>
<feature type="domain" description="TRAF-type" evidence="17">
    <location>
        <begin position="170"/>
        <end position="223"/>
    </location>
</feature>
<dbReference type="InterPro" id="IPR001841">
    <property type="entry name" value="Znf_RING"/>
</dbReference>
<evidence type="ECO:0000256" key="7">
    <source>
        <dbReference type="ARBA" id="ARBA00022771"/>
    </source>
</evidence>
<sequence length="589" mass="67154">MINCLIEPLLLLCNILFQVLLEDFDRSALISALSHVCFCVRLMAAEENECPGLSRQNSELMRSWELEAILTNRTLRFVLRLEQQFICPSCGGIVLNPHQTGCGHIFCARCVRAYIENGGSSKCPLDSIPIKSEEIFQDNCCKRELLNLEVYCTNAPDCTQTVTLCNLQDHLKACQYERIRCSNVGCNDTVLRRSLQEHQRNVCSFRLESCLHCRQPFLTSQLQAHQKTSCPDIQVPCPNKCPQMIRRHKLQAHADECLEVEADCIYKNYGCTFRDKRGKVQVHENTEFSSHVRLVLESNTKLEKQVEQLQQDMLVQQEALKDKSLVVSSLDRDITLCDSTLTTLQRSVEEQRVRICSVQRELRDLRGVLGSELSEELPSLRASLDSLRQQVAVTESLREHLGVLEQTCQRHTRLLDIHVEQLQCNEQRFRQLESTSYDGKLIWKVRDYCHRKEAGTPLNSTPFYTSRSGYKLSVRAYLGGDNSGRGTHLSLYITIMRGDFDSLLPWPFRQNITLTLLDQSGSKNHVSNTFTPDTSSDSFHRPTSDANVATGFPRFISHGDLEAPRNAVYVRDDTLFIKVKVDTTGLEDL</sequence>
<comment type="catalytic activity">
    <reaction evidence="11">
        <text>S-ubiquitinyl-[E2 ubiquitin-conjugating enzyme]-L-cysteine + [acceptor protein]-L-lysine = [E2 ubiquitin-conjugating enzyme]-L-cysteine + N(6)-ubiquitinyl-[acceptor protein]-L-lysine.</text>
        <dbReference type="EC" id="2.3.2.27"/>
    </reaction>
</comment>
<dbReference type="SUPFAM" id="SSF57850">
    <property type="entry name" value="RING/U-box"/>
    <property type="match status" value="1"/>
</dbReference>
<evidence type="ECO:0000256" key="8">
    <source>
        <dbReference type="ARBA" id="ARBA00022833"/>
    </source>
</evidence>
<dbReference type="GO" id="GO:0031996">
    <property type="term" value="F:thioesterase binding"/>
    <property type="evidence" value="ECO:0007669"/>
    <property type="project" value="TreeGrafter"/>
</dbReference>
<dbReference type="PIRSF" id="PIRSF015614">
    <property type="entry name" value="TRAF"/>
    <property type="match status" value="1"/>
</dbReference>
<evidence type="ECO:0000256" key="4">
    <source>
        <dbReference type="ARBA" id="ARBA00022703"/>
    </source>
</evidence>
<evidence type="ECO:0000256" key="9">
    <source>
        <dbReference type="ARBA" id="ARBA00022843"/>
    </source>
</evidence>
<feature type="signal peptide" evidence="14">
    <location>
        <begin position="1"/>
        <end position="21"/>
    </location>
</feature>
<comment type="subcellular location">
    <subcellularLocation>
        <location evidence="1 11">Cytoplasm</location>
    </subcellularLocation>
</comment>
<dbReference type="SMART" id="SM00061">
    <property type="entry name" value="MATH"/>
    <property type="match status" value="1"/>
</dbReference>
<dbReference type="Gene3D" id="2.60.210.10">
    <property type="entry name" value="Apoptosis, Tumor Necrosis Factor Receptor Associated Protein 2, Chain A"/>
    <property type="match status" value="1"/>
</dbReference>
<reference evidence="18" key="1">
    <citation type="submission" date="2025-08" db="UniProtKB">
        <authorList>
            <consortium name="Ensembl"/>
        </authorList>
    </citation>
    <scope>IDENTIFICATION</scope>
</reference>
<keyword evidence="2 11" id="KW-0963">Cytoplasm</keyword>
<evidence type="ECO:0000256" key="6">
    <source>
        <dbReference type="ARBA" id="ARBA00022737"/>
    </source>
</evidence>
<evidence type="ECO:0000256" key="3">
    <source>
        <dbReference type="ARBA" id="ARBA00022499"/>
    </source>
</evidence>
<feature type="zinc finger region" description="TRAF-type" evidence="12">
    <location>
        <begin position="224"/>
        <end position="281"/>
    </location>
</feature>
<dbReference type="PROSITE" id="PS50145">
    <property type="entry name" value="ZF_TRAF"/>
    <property type="match status" value="2"/>
</dbReference>
<dbReference type="Ensembl" id="ENSCCRT00010113894.1">
    <property type="protein sequence ID" value="ENSCCRP00010102532.1"/>
    <property type="gene ID" value="ENSCCRG00010045143.1"/>
</dbReference>
<feature type="domain" description="TRAF-type" evidence="17">
    <location>
        <begin position="224"/>
        <end position="281"/>
    </location>
</feature>
<feature type="chain" id="PRO_5034830228" description="TNF receptor-associated factor" evidence="14">
    <location>
        <begin position="22"/>
        <end position="589"/>
    </location>
</feature>
<dbReference type="Gene3D" id="3.30.40.10">
    <property type="entry name" value="Zinc/RING finger domain, C3HC4 (zinc finger)"/>
    <property type="match status" value="3"/>
</dbReference>
<dbReference type="AlphaFoldDB" id="A0A8C1RC37"/>
<evidence type="ECO:0000259" key="17">
    <source>
        <dbReference type="PROSITE" id="PS50145"/>
    </source>
</evidence>
<dbReference type="SUPFAM" id="SSF49599">
    <property type="entry name" value="TRAF domain-like"/>
    <property type="match status" value="3"/>
</dbReference>
<dbReference type="PROSITE" id="PS50144">
    <property type="entry name" value="MATH"/>
    <property type="match status" value="1"/>
</dbReference>
<keyword evidence="10 13" id="KW-0175">Coiled coil</keyword>
<dbReference type="InterPro" id="IPR008974">
    <property type="entry name" value="TRAF-like"/>
</dbReference>
<dbReference type="InterPro" id="IPR013083">
    <property type="entry name" value="Znf_RING/FYVE/PHD"/>
</dbReference>
<proteinExistence type="inferred from homology"/>
<evidence type="ECO:0000313" key="18">
    <source>
        <dbReference type="Ensembl" id="ENSCCRP00010102532.1"/>
    </source>
</evidence>
<evidence type="ECO:0000256" key="12">
    <source>
        <dbReference type="PROSITE-ProRule" id="PRU00207"/>
    </source>
</evidence>
<dbReference type="InterPro" id="IPR049342">
    <property type="entry name" value="TRAF1-6_MATH_dom"/>
</dbReference>
<dbReference type="InterPro" id="IPR001293">
    <property type="entry name" value="Znf_TRAF"/>
</dbReference>
<dbReference type="InterPro" id="IPR017907">
    <property type="entry name" value="Znf_RING_CS"/>
</dbReference>
<keyword evidence="14" id="KW-0732">Signal</keyword>
<evidence type="ECO:0000256" key="11">
    <source>
        <dbReference type="PIRNR" id="PIRNR015614"/>
    </source>
</evidence>
<dbReference type="GO" id="GO:0007165">
    <property type="term" value="P:signal transduction"/>
    <property type="evidence" value="ECO:0007669"/>
    <property type="project" value="InterPro"/>
</dbReference>
<evidence type="ECO:0000256" key="2">
    <source>
        <dbReference type="ARBA" id="ARBA00022490"/>
    </source>
</evidence>
<dbReference type="GO" id="GO:0008270">
    <property type="term" value="F:zinc ion binding"/>
    <property type="evidence" value="ECO:0007669"/>
    <property type="project" value="UniProtKB-UniRule"/>
</dbReference>
<evidence type="ECO:0000256" key="5">
    <source>
        <dbReference type="ARBA" id="ARBA00022723"/>
    </source>
</evidence>
<keyword evidence="8 11" id="KW-0862">Zinc</keyword>
<name>A0A8C1RC37_CYPCA</name>
<keyword evidence="5 11" id="KW-0479">Metal-binding</keyword>
<dbReference type="GO" id="GO:0042981">
    <property type="term" value="P:regulation of apoptotic process"/>
    <property type="evidence" value="ECO:0007669"/>
    <property type="project" value="InterPro"/>
</dbReference>
<dbReference type="GO" id="GO:0009898">
    <property type="term" value="C:cytoplasmic side of plasma membrane"/>
    <property type="evidence" value="ECO:0007669"/>
    <property type="project" value="TreeGrafter"/>
</dbReference>
<feature type="domain" description="MATH" evidence="16">
    <location>
        <begin position="438"/>
        <end position="581"/>
    </location>
</feature>
<feature type="domain" description="RING-type" evidence="15">
    <location>
        <begin position="87"/>
        <end position="127"/>
    </location>
</feature>
<protein>
    <recommendedName>
        <fullName evidence="11">TNF receptor-associated factor</fullName>
        <ecNumber evidence="11">2.3.2.27</ecNumber>
    </recommendedName>
</protein>
<organism evidence="18 19">
    <name type="scientific">Cyprinus carpio</name>
    <name type="common">Common carp</name>
    <dbReference type="NCBI Taxonomy" id="7962"/>
    <lineage>
        <taxon>Eukaryota</taxon>
        <taxon>Metazoa</taxon>
        <taxon>Chordata</taxon>
        <taxon>Craniata</taxon>
        <taxon>Vertebrata</taxon>
        <taxon>Euteleostomi</taxon>
        <taxon>Actinopterygii</taxon>
        <taxon>Neopterygii</taxon>
        <taxon>Teleostei</taxon>
        <taxon>Ostariophysi</taxon>
        <taxon>Cypriniformes</taxon>
        <taxon>Cyprinidae</taxon>
        <taxon>Cyprininae</taxon>
        <taxon>Cyprinus</taxon>
    </lineage>
</organism>
<dbReference type="Pfam" id="PF00097">
    <property type="entry name" value="zf-C3HC4"/>
    <property type="match status" value="1"/>
</dbReference>
<keyword evidence="4" id="KW-0053">Apoptosis</keyword>
<dbReference type="FunFam" id="2.60.210.10:FF:000001">
    <property type="entry name" value="TNF receptor-associated factor"/>
    <property type="match status" value="1"/>
</dbReference>
<dbReference type="GO" id="GO:0061630">
    <property type="term" value="F:ubiquitin protein ligase activity"/>
    <property type="evidence" value="ECO:0007669"/>
    <property type="project" value="UniProtKB-EC"/>
</dbReference>
<dbReference type="GO" id="GO:0005164">
    <property type="term" value="F:tumor necrosis factor receptor binding"/>
    <property type="evidence" value="ECO:0007669"/>
    <property type="project" value="UniProtKB-UniRule"/>
</dbReference>
<dbReference type="InterPro" id="IPR002083">
    <property type="entry name" value="MATH/TRAF_dom"/>
</dbReference>
<keyword evidence="19" id="KW-1185">Reference proteome</keyword>
<dbReference type="PANTHER" id="PTHR10131:SF83">
    <property type="entry name" value="TNF RECEPTOR-ASSOCIATED FACTOR 5"/>
    <property type="match status" value="1"/>
</dbReference>
<dbReference type="Proteomes" id="UP000694427">
    <property type="component" value="Unplaced"/>
</dbReference>
<comment type="similarity">
    <text evidence="11">Belongs to the TNF receptor-associated factor family.</text>
</comment>
<dbReference type="EC" id="2.3.2.27" evidence="11"/>
<evidence type="ECO:0000259" key="15">
    <source>
        <dbReference type="PROSITE" id="PS50089"/>
    </source>
</evidence>
<dbReference type="PROSITE" id="PS00518">
    <property type="entry name" value="ZF_RING_1"/>
    <property type="match status" value="1"/>
</dbReference>
<dbReference type="PANTHER" id="PTHR10131">
    <property type="entry name" value="TNF RECEPTOR ASSOCIATED FACTOR"/>
    <property type="match status" value="1"/>
</dbReference>
<evidence type="ECO:0000256" key="10">
    <source>
        <dbReference type="ARBA" id="ARBA00023054"/>
    </source>
</evidence>
<evidence type="ECO:0000256" key="13">
    <source>
        <dbReference type="SAM" id="Coils"/>
    </source>
</evidence>
<keyword evidence="6" id="KW-0677">Repeat</keyword>